<dbReference type="PANTHER" id="PTHR43566">
    <property type="entry name" value="CONSERVED PROTEIN"/>
    <property type="match status" value="1"/>
</dbReference>
<dbReference type="Proteomes" id="UP000237846">
    <property type="component" value="Unassembled WGS sequence"/>
</dbReference>
<keyword evidence="4" id="KW-1185">Reference proteome</keyword>
<dbReference type="InterPro" id="IPR025420">
    <property type="entry name" value="DUF4143"/>
</dbReference>
<name>A0A2T0PZU0_9ACTN</name>
<feature type="domain" description="AAA" evidence="1">
    <location>
        <begin position="5"/>
        <end position="117"/>
    </location>
</feature>
<evidence type="ECO:0000259" key="2">
    <source>
        <dbReference type="Pfam" id="PF13635"/>
    </source>
</evidence>
<protein>
    <recommendedName>
        <fullName evidence="5">ATP-binding protein</fullName>
    </recommendedName>
</protein>
<proteinExistence type="predicted"/>
<dbReference type="EMBL" id="PVZC01000006">
    <property type="protein sequence ID" value="PRX97072.1"/>
    <property type="molecule type" value="Genomic_DNA"/>
</dbReference>
<feature type="domain" description="DUF4143" evidence="2">
    <location>
        <begin position="186"/>
        <end position="346"/>
    </location>
</feature>
<accession>A0A2T0PZU0</accession>
<evidence type="ECO:0008006" key="5">
    <source>
        <dbReference type="Google" id="ProtNLM"/>
    </source>
</evidence>
<dbReference type="InterPro" id="IPR041682">
    <property type="entry name" value="AAA_14"/>
</dbReference>
<sequence length="397" mass="43277">MADLPAVMVTGPRACGKTTTAARLARTVVRLDREREAAAFQADPDAALRGLPEPVLLDEWQVVPGVLGAIKRTLDDDPYRPGRFVLTGSVRADLEQAVWPGTGRVVRLAMTGLTAREERGSVECPAFFDRIAEQGAESLVAPADPPDLRDYVELAVRGGFPEPALRLPERSRRRWYEGYAEQLLTRDAELAGAHRDPVRLRRFFSALALNTAGTVDMRTLFEAAGVSRDTAEAYERLLRSLFVVDAAPAWSTQRLKRLVRTPKRYVVDPGLAAALIGVGAEGVMRDGNLLGRMIETFVYAQLRAEAAVGDLPAGLYHLRQDTGRREVDLVAEIGAGQVVGIEIKASSAPAADSARHLAWLRDQLGSTFELGIVFHTGPRVYPLDERIVAAPIAAIWS</sequence>
<dbReference type="PANTHER" id="PTHR43566:SF2">
    <property type="entry name" value="DUF4143 DOMAIN-CONTAINING PROTEIN"/>
    <property type="match status" value="1"/>
</dbReference>
<evidence type="ECO:0000313" key="3">
    <source>
        <dbReference type="EMBL" id="PRX97072.1"/>
    </source>
</evidence>
<gene>
    <name evidence="3" type="ORF">CLV72_106108</name>
</gene>
<evidence type="ECO:0000259" key="1">
    <source>
        <dbReference type="Pfam" id="PF13173"/>
    </source>
</evidence>
<evidence type="ECO:0000313" key="4">
    <source>
        <dbReference type="Proteomes" id="UP000237846"/>
    </source>
</evidence>
<dbReference type="Pfam" id="PF13173">
    <property type="entry name" value="AAA_14"/>
    <property type="match status" value="1"/>
</dbReference>
<dbReference type="Pfam" id="PF13635">
    <property type="entry name" value="DUF4143"/>
    <property type="match status" value="1"/>
</dbReference>
<dbReference type="SUPFAM" id="SSF52540">
    <property type="entry name" value="P-loop containing nucleoside triphosphate hydrolases"/>
    <property type="match status" value="1"/>
</dbReference>
<dbReference type="AlphaFoldDB" id="A0A2T0PZU0"/>
<dbReference type="InterPro" id="IPR027417">
    <property type="entry name" value="P-loop_NTPase"/>
</dbReference>
<comment type="caution">
    <text evidence="3">The sequence shown here is derived from an EMBL/GenBank/DDBJ whole genome shotgun (WGS) entry which is preliminary data.</text>
</comment>
<reference evidence="3 4" key="1">
    <citation type="submission" date="2018-03" db="EMBL/GenBank/DDBJ databases">
        <title>Genomic Encyclopedia of Archaeal and Bacterial Type Strains, Phase II (KMG-II): from individual species to whole genera.</title>
        <authorList>
            <person name="Goeker M."/>
        </authorList>
    </citation>
    <scope>NUCLEOTIDE SEQUENCE [LARGE SCALE GENOMIC DNA]</scope>
    <source>
        <strain evidence="3 4">DSM 45601</strain>
    </source>
</reference>
<organism evidence="3 4">
    <name type="scientific">Allonocardiopsis opalescens</name>
    <dbReference type="NCBI Taxonomy" id="1144618"/>
    <lineage>
        <taxon>Bacteria</taxon>
        <taxon>Bacillati</taxon>
        <taxon>Actinomycetota</taxon>
        <taxon>Actinomycetes</taxon>
        <taxon>Streptosporangiales</taxon>
        <taxon>Allonocardiopsis</taxon>
    </lineage>
</organism>